<organism evidence="4 5">
    <name type="scientific">Bosea massiliensis</name>
    <dbReference type="NCBI Taxonomy" id="151419"/>
    <lineage>
        <taxon>Bacteria</taxon>
        <taxon>Pseudomonadati</taxon>
        <taxon>Pseudomonadota</taxon>
        <taxon>Alphaproteobacteria</taxon>
        <taxon>Hyphomicrobiales</taxon>
        <taxon>Boseaceae</taxon>
        <taxon>Bosea</taxon>
    </lineage>
</organism>
<dbReference type="Proteomes" id="UP001596060">
    <property type="component" value="Unassembled WGS sequence"/>
</dbReference>
<dbReference type="InterPro" id="IPR006076">
    <property type="entry name" value="FAD-dep_OxRdtase"/>
</dbReference>
<protein>
    <submittedName>
        <fullName evidence="4">NAD(P)/FAD-dependent oxidoreductase</fullName>
        <ecNumber evidence="4">1.-.-.-</ecNumber>
    </submittedName>
</protein>
<dbReference type="Gene3D" id="3.30.9.10">
    <property type="entry name" value="D-Amino Acid Oxidase, subunit A, domain 2"/>
    <property type="match status" value="2"/>
</dbReference>
<evidence type="ECO:0000313" key="4">
    <source>
        <dbReference type="EMBL" id="MFC5503812.1"/>
    </source>
</evidence>
<keyword evidence="5" id="KW-1185">Reference proteome</keyword>
<keyword evidence="2 4" id="KW-0560">Oxidoreductase</keyword>
<dbReference type="Pfam" id="PF01266">
    <property type="entry name" value="DAO"/>
    <property type="match status" value="1"/>
</dbReference>
<reference evidence="5" key="1">
    <citation type="journal article" date="2019" name="Int. J. Syst. Evol. Microbiol.">
        <title>The Global Catalogue of Microorganisms (GCM) 10K type strain sequencing project: providing services to taxonomists for standard genome sequencing and annotation.</title>
        <authorList>
            <consortium name="The Broad Institute Genomics Platform"/>
            <consortium name="The Broad Institute Genome Sequencing Center for Infectious Disease"/>
            <person name="Wu L."/>
            <person name="Ma J."/>
        </authorList>
    </citation>
    <scope>NUCLEOTIDE SEQUENCE [LARGE SCALE GENOMIC DNA]</scope>
    <source>
        <strain evidence="5">CCUG 43117</strain>
    </source>
</reference>
<dbReference type="GO" id="GO:0016491">
    <property type="term" value="F:oxidoreductase activity"/>
    <property type="evidence" value="ECO:0007669"/>
    <property type="project" value="UniProtKB-KW"/>
</dbReference>
<dbReference type="Gene3D" id="3.50.50.60">
    <property type="entry name" value="FAD/NAD(P)-binding domain"/>
    <property type="match status" value="2"/>
</dbReference>
<dbReference type="InterPro" id="IPR036188">
    <property type="entry name" value="FAD/NAD-bd_sf"/>
</dbReference>
<dbReference type="EMBL" id="JBHSLU010000003">
    <property type="protein sequence ID" value="MFC5503812.1"/>
    <property type="molecule type" value="Genomic_DNA"/>
</dbReference>
<accession>A0ABW0NXM4</accession>
<dbReference type="PANTHER" id="PTHR13847">
    <property type="entry name" value="SARCOSINE DEHYDROGENASE-RELATED"/>
    <property type="match status" value="1"/>
</dbReference>
<dbReference type="EC" id="1.-.-.-" evidence="4"/>
<gene>
    <name evidence="4" type="ORF">ACFPN9_00915</name>
</gene>
<comment type="similarity">
    <text evidence="1">Belongs to the DadA oxidoreductase family.</text>
</comment>
<proteinExistence type="inferred from homology"/>
<name>A0ABW0NXM4_9HYPH</name>
<sequence>MSPPVTRIHSDETLPAQADVVVIGGGVAGITTAYHLAKKGHSVAVVEKGYVAGEQSSRNWGWCRQQNRDLRELPLAQRALEMWKGMNEELGAETGFRHTGLVYVTTKPSDLAAWSGWIDKAREMQMHSRVLSAAEAKEMSPGSTENWIGGVHSPSDGKAEPALAVPAFAEAARRLGVTIHQDCAARGLETSAGRVSAVVTEKGTIRTSSVLVAGGVWTSMFCRHHGIDMPLAGVQSTSMFTAPISGPPITEGGISTPDVTFRRRLDGGYTIGISGRGLLRLSPQGMMYARPFWRTFKKRHKLLTITADKTFFAGPEALMRWSNDSVSPFERMRTFDPPPQEKLISFALKRIAEIYPQLADVKIAHKYGGLIDFTPDWVPVISPIDKLPGLYVSAGFSGHGFGVGPAAGKLAADLITGDAPIVDPHPYRYSRLVDGTDLGEPGLM</sequence>
<evidence type="ECO:0000256" key="2">
    <source>
        <dbReference type="ARBA" id="ARBA00023002"/>
    </source>
</evidence>
<evidence type="ECO:0000313" key="5">
    <source>
        <dbReference type="Proteomes" id="UP001596060"/>
    </source>
</evidence>
<feature type="domain" description="FAD dependent oxidoreductase" evidence="3">
    <location>
        <begin position="19"/>
        <end position="414"/>
    </location>
</feature>
<evidence type="ECO:0000259" key="3">
    <source>
        <dbReference type="Pfam" id="PF01266"/>
    </source>
</evidence>
<comment type="caution">
    <text evidence="4">The sequence shown here is derived from an EMBL/GenBank/DDBJ whole genome shotgun (WGS) entry which is preliminary data.</text>
</comment>
<dbReference type="RefSeq" id="WP_066722038.1">
    <property type="nucleotide sequence ID" value="NZ_JBHSLU010000003.1"/>
</dbReference>
<dbReference type="SUPFAM" id="SSF51905">
    <property type="entry name" value="FAD/NAD(P)-binding domain"/>
    <property type="match status" value="1"/>
</dbReference>
<evidence type="ECO:0000256" key="1">
    <source>
        <dbReference type="ARBA" id="ARBA00009410"/>
    </source>
</evidence>
<dbReference type="PANTHER" id="PTHR13847:SF280">
    <property type="entry name" value="D-AMINO ACID DEHYDROGENASE"/>
    <property type="match status" value="1"/>
</dbReference>